<organism evidence="2 3">
    <name type="scientific">Tulasnella calospora MUT 4182</name>
    <dbReference type="NCBI Taxonomy" id="1051891"/>
    <lineage>
        <taxon>Eukaryota</taxon>
        <taxon>Fungi</taxon>
        <taxon>Dikarya</taxon>
        <taxon>Basidiomycota</taxon>
        <taxon>Agaricomycotina</taxon>
        <taxon>Agaricomycetes</taxon>
        <taxon>Cantharellales</taxon>
        <taxon>Tulasnellaceae</taxon>
        <taxon>Tulasnella</taxon>
    </lineage>
</organism>
<feature type="compositionally biased region" description="Polar residues" evidence="1">
    <location>
        <begin position="86"/>
        <end position="104"/>
    </location>
</feature>
<evidence type="ECO:0000313" key="3">
    <source>
        <dbReference type="Proteomes" id="UP000054248"/>
    </source>
</evidence>
<accession>A0A0C3Q5H2</accession>
<feature type="compositionally biased region" description="Basic and acidic residues" evidence="1">
    <location>
        <begin position="118"/>
        <end position="129"/>
    </location>
</feature>
<feature type="compositionally biased region" description="Polar residues" evidence="1">
    <location>
        <begin position="46"/>
        <end position="63"/>
    </location>
</feature>
<protein>
    <submittedName>
        <fullName evidence="2">Uncharacterized protein</fullName>
    </submittedName>
</protein>
<reference evidence="3" key="2">
    <citation type="submission" date="2015-01" db="EMBL/GenBank/DDBJ databases">
        <title>Evolutionary Origins and Diversification of the Mycorrhizal Mutualists.</title>
        <authorList>
            <consortium name="DOE Joint Genome Institute"/>
            <consortium name="Mycorrhizal Genomics Consortium"/>
            <person name="Kohler A."/>
            <person name="Kuo A."/>
            <person name="Nagy L.G."/>
            <person name="Floudas D."/>
            <person name="Copeland A."/>
            <person name="Barry K.W."/>
            <person name="Cichocki N."/>
            <person name="Veneault-Fourrey C."/>
            <person name="LaButti K."/>
            <person name="Lindquist E.A."/>
            <person name="Lipzen A."/>
            <person name="Lundell T."/>
            <person name="Morin E."/>
            <person name="Murat C."/>
            <person name="Riley R."/>
            <person name="Ohm R."/>
            <person name="Sun H."/>
            <person name="Tunlid A."/>
            <person name="Henrissat B."/>
            <person name="Grigoriev I.V."/>
            <person name="Hibbett D.S."/>
            <person name="Martin F."/>
        </authorList>
    </citation>
    <scope>NUCLEOTIDE SEQUENCE [LARGE SCALE GENOMIC DNA]</scope>
    <source>
        <strain evidence="3">MUT 4182</strain>
    </source>
</reference>
<dbReference type="AlphaFoldDB" id="A0A0C3Q5H2"/>
<feature type="compositionally biased region" description="Polar residues" evidence="1">
    <location>
        <begin position="12"/>
        <end position="26"/>
    </location>
</feature>
<proteinExistence type="predicted"/>
<dbReference type="EMBL" id="KN823258">
    <property type="protein sequence ID" value="KIO18816.1"/>
    <property type="molecule type" value="Genomic_DNA"/>
</dbReference>
<dbReference type="HOGENOM" id="CLU_1954077_0_0_1"/>
<sequence>MSNRRNLLAASTDDTSGQDMETSQSELGHGDKSNQAVASVDPTAANPPQAQSAREVKPTSNTGRLPIVRVDASAAQEVAPPEQEKTTQGNQTTTSHDSNENLAPTESEDDSLVQPGRQVRERELPSELS</sequence>
<name>A0A0C3Q5H2_9AGAM</name>
<dbReference type="OrthoDB" id="3306412at2759"/>
<reference evidence="2 3" key="1">
    <citation type="submission" date="2014-04" db="EMBL/GenBank/DDBJ databases">
        <authorList>
            <consortium name="DOE Joint Genome Institute"/>
            <person name="Kuo A."/>
            <person name="Girlanda M."/>
            <person name="Perotto S."/>
            <person name="Kohler A."/>
            <person name="Nagy L.G."/>
            <person name="Floudas D."/>
            <person name="Copeland A."/>
            <person name="Barry K.W."/>
            <person name="Cichocki N."/>
            <person name="Veneault-Fourrey C."/>
            <person name="LaButti K."/>
            <person name="Lindquist E.A."/>
            <person name="Lipzen A."/>
            <person name="Lundell T."/>
            <person name="Morin E."/>
            <person name="Murat C."/>
            <person name="Sun H."/>
            <person name="Tunlid A."/>
            <person name="Henrissat B."/>
            <person name="Grigoriev I.V."/>
            <person name="Hibbett D.S."/>
            <person name="Martin F."/>
            <person name="Nordberg H.P."/>
            <person name="Cantor M.N."/>
            <person name="Hua S.X."/>
        </authorList>
    </citation>
    <scope>NUCLEOTIDE SEQUENCE [LARGE SCALE GENOMIC DNA]</scope>
    <source>
        <strain evidence="2 3">MUT 4182</strain>
    </source>
</reference>
<dbReference type="Proteomes" id="UP000054248">
    <property type="component" value="Unassembled WGS sequence"/>
</dbReference>
<evidence type="ECO:0000256" key="1">
    <source>
        <dbReference type="SAM" id="MobiDB-lite"/>
    </source>
</evidence>
<gene>
    <name evidence="2" type="ORF">M407DRAFT_31530</name>
</gene>
<keyword evidence="3" id="KW-1185">Reference proteome</keyword>
<feature type="region of interest" description="Disordered" evidence="1">
    <location>
        <begin position="1"/>
        <end position="129"/>
    </location>
</feature>
<evidence type="ECO:0000313" key="2">
    <source>
        <dbReference type="EMBL" id="KIO18816.1"/>
    </source>
</evidence>
<feature type="non-terminal residue" evidence="2">
    <location>
        <position position="129"/>
    </location>
</feature>